<dbReference type="EC" id="1.14.11.18" evidence="10"/>
<evidence type="ECO:0000256" key="3">
    <source>
        <dbReference type="ARBA" id="ARBA00004872"/>
    </source>
</evidence>
<evidence type="ECO:0000256" key="9">
    <source>
        <dbReference type="ARBA" id="ARBA00023004"/>
    </source>
</evidence>
<dbReference type="GO" id="GO:0001561">
    <property type="term" value="P:fatty acid alpha-oxidation"/>
    <property type="evidence" value="ECO:0007669"/>
    <property type="project" value="InterPro"/>
</dbReference>
<keyword evidence="14" id="KW-1185">Reference proteome</keyword>
<keyword evidence="6" id="KW-0847">Vitamin C</keyword>
<keyword evidence="5" id="KW-0479">Metal-binding</keyword>
<dbReference type="FunFam" id="2.60.120.620:FF:000012">
    <property type="entry name" value="Phytanoyl-CoA dioxygenase, peroxisomal"/>
    <property type="match status" value="1"/>
</dbReference>
<dbReference type="GO" id="GO:0005777">
    <property type="term" value="C:peroxisome"/>
    <property type="evidence" value="ECO:0007669"/>
    <property type="project" value="UniProtKB-ARBA"/>
</dbReference>
<gene>
    <name evidence="13" type="ORF">BpHYR1_053719</name>
</gene>
<keyword evidence="7" id="KW-0223">Dioxygenase</keyword>
<dbReference type="Gene3D" id="2.60.120.620">
    <property type="entry name" value="q2cbj1_9rhob like domain"/>
    <property type="match status" value="1"/>
</dbReference>
<comment type="similarity">
    <text evidence="4">Belongs to the PhyH family.</text>
</comment>
<comment type="cofactor">
    <cofactor evidence="1">
        <name>L-ascorbate</name>
        <dbReference type="ChEBI" id="CHEBI:38290"/>
    </cofactor>
</comment>
<organism evidence="13 14">
    <name type="scientific">Brachionus plicatilis</name>
    <name type="common">Marine rotifer</name>
    <name type="synonym">Brachionus muelleri</name>
    <dbReference type="NCBI Taxonomy" id="10195"/>
    <lineage>
        <taxon>Eukaryota</taxon>
        <taxon>Metazoa</taxon>
        <taxon>Spiralia</taxon>
        <taxon>Gnathifera</taxon>
        <taxon>Rotifera</taxon>
        <taxon>Eurotatoria</taxon>
        <taxon>Monogononta</taxon>
        <taxon>Pseudotrocha</taxon>
        <taxon>Ploima</taxon>
        <taxon>Brachionidae</taxon>
        <taxon>Brachionus</taxon>
    </lineage>
</organism>
<dbReference type="Pfam" id="PF05721">
    <property type="entry name" value="PhyH"/>
    <property type="match status" value="1"/>
</dbReference>
<dbReference type="STRING" id="10195.A0A3M7RY08"/>
<dbReference type="PANTHER" id="PTHR21308:SF1">
    <property type="entry name" value="PHYTANOYL-COA DIOXYGENASE, PEROXISOMAL"/>
    <property type="match status" value="1"/>
</dbReference>
<proteinExistence type="inferred from homology"/>
<dbReference type="EMBL" id="REGN01002407">
    <property type="protein sequence ID" value="RNA28319.1"/>
    <property type="molecule type" value="Genomic_DNA"/>
</dbReference>
<sequence length="313" mass="35747">MKFILKILRPTLTPKVPLRSNSVLTKEQLENYDKKGFIVIKNLISNENLEKFRNRFQKICAEKIRSPGMTVMKDVSIAKSEFVQGEKAITKVQDFCYDDELFEYCCLPEMVKYIQSIIGPNLMAMHTMLINKPPDTGLLTSRHPLHQDLYYFPFRPADKIVASWTAMENINKQNGCLVVIPGSHKTGELLEHGYPDWEGGVNKMYYGIQNIDVDKVDLVHLIMEKGDTVLFHPLLIHGSGANRTDGFRKAISCHYAASECEYIDVTGTVQEAFKNEVEKLANKKFGLPSDQKININDIWRFKSRLVSGKKINL</sequence>
<comment type="pathway">
    <text evidence="3">Lipid metabolism; fatty acid metabolism.</text>
</comment>
<evidence type="ECO:0000256" key="8">
    <source>
        <dbReference type="ARBA" id="ARBA00023002"/>
    </source>
</evidence>
<protein>
    <recommendedName>
        <fullName evidence="10">phytanoyl-CoA dioxygenase</fullName>
        <ecNumber evidence="10">1.14.11.18</ecNumber>
    </recommendedName>
    <alternativeName>
        <fullName evidence="11">Phytanic acid oxidase</fullName>
    </alternativeName>
    <alternativeName>
        <fullName evidence="12">Phytanoyl-CoA alpha-hydroxylase</fullName>
    </alternativeName>
</protein>
<dbReference type="Proteomes" id="UP000276133">
    <property type="component" value="Unassembled WGS sequence"/>
</dbReference>
<comment type="cofactor">
    <cofactor evidence="2">
        <name>Fe cation</name>
        <dbReference type="ChEBI" id="CHEBI:24875"/>
    </cofactor>
</comment>
<evidence type="ECO:0000256" key="11">
    <source>
        <dbReference type="ARBA" id="ARBA00034921"/>
    </source>
</evidence>
<dbReference type="GO" id="GO:0031418">
    <property type="term" value="F:L-ascorbic acid binding"/>
    <property type="evidence" value="ECO:0007669"/>
    <property type="project" value="UniProtKB-KW"/>
</dbReference>
<evidence type="ECO:0000256" key="2">
    <source>
        <dbReference type="ARBA" id="ARBA00001962"/>
    </source>
</evidence>
<keyword evidence="9" id="KW-0408">Iron</keyword>
<evidence type="ECO:0000313" key="13">
    <source>
        <dbReference type="EMBL" id="RNA28319.1"/>
    </source>
</evidence>
<evidence type="ECO:0000256" key="10">
    <source>
        <dbReference type="ARBA" id="ARBA00034809"/>
    </source>
</evidence>
<comment type="caution">
    <text evidence="13">The sequence shown here is derived from an EMBL/GenBank/DDBJ whole genome shotgun (WGS) entry which is preliminary data.</text>
</comment>
<evidence type="ECO:0000256" key="6">
    <source>
        <dbReference type="ARBA" id="ARBA00022896"/>
    </source>
</evidence>
<dbReference type="PANTHER" id="PTHR21308">
    <property type="entry name" value="PHYTANOYL-COA ALPHA-HYDROXYLASE"/>
    <property type="match status" value="1"/>
</dbReference>
<evidence type="ECO:0000313" key="14">
    <source>
        <dbReference type="Proteomes" id="UP000276133"/>
    </source>
</evidence>
<name>A0A3M7RY08_BRAPC</name>
<keyword evidence="8 13" id="KW-0560">Oxidoreductase</keyword>
<evidence type="ECO:0000256" key="12">
    <source>
        <dbReference type="ARBA" id="ARBA00034924"/>
    </source>
</evidence>
<reference evidence="13 14" key="1">
    <citation type="journal article" date="2018" name="Sci. Rep.">
        <title>Genomic signatures of local adaptation to the degree of environmental predictability in rotifers.</title>
        <authorList>
            <person name="Franch-Gras L."/>
            <person name="Hahn C."/>
            <person name="Garcia-Roger E.M."/>
            <person name="Carmona M.J."/>
            <person name="Serra M."/>
            <person name="Gomez A."/>
        </authorList>
    </citation>
    <scope>NUCLEOTIDE SEQUENCE [LARGE SCALE GENOMIC DNA]</scope>
    <source>
        <strain evidence="13">HYR1</strain>
    </source>
</reference>
<dbReference type="InterPro" id="IPR008775">
    <property type="entry name" value="Phytyl_CoA_dOase-like"/>
</dbReference>
<evidence type="ECO:0000256" key="5">
    <source>
        <dbReference type="ARBA" id="ARBA00022723"/>
    </source>
</evidence>
<dbReference type="OrthoDB" id="2328924at2759"/>
<dbReference type="GO" id="GO:0048244">
    <property type="term" value="F:phytanoyl-CoA dioxygenase activity"/>
    <property type="evidence" value="ECO:0007669"/>
    <property type="project" value="UniProtKB-EC"/>
</dbReference>
<dbReference type="InterPro" id="IPR047128">
    <property type="entry name" value="PhyH"/>
</dbReference>
<accession>A0A3M7RY08</accession>
<dbReference type="AlphaFoldDB" id="A0A3M7RY08"/>
<evidence type="ECO:0000256" key="1">
    <source>
        <dbReference type="ARBA" id="ARBA00001961"/>
    </source>
</evidence>
<dbReference type="GO" id="GO:0046872">
    <property type="term" value="F:metal ion binding"/>
    <property type="evidence" value="ECO:0007669"/>
    <property type="project" value="UniProtKB-KW"/>
</dbReference>
<evidence type="ECO:0000256" key="4">
    <source>
        <dbReference type="ARBA" id="ARBA00005830"/>
    </source>
</evidence>
<evidence type="ECO:0000256" key="7">
    <source>
        <dbReference type="ARBA" id="ARBA00022964"/>
    </source>
</evidence>
<dbReference type="SUPFAM" id="SSF51197">
    <property type="entry name" value="Clavaminate synthase-like"/>
    <property type="match status" value="1"/>
</dbReference>